<dbReference type="Pfam" id="PF02023">
    <property type="entry name" value="SCAN"/>
    <property type="match status" value="1"/>
</dbReference>
<name>A0A8D2LBN4_VARKO</name>
<proteinExistence type="predicted"/>
<protein>
    <recommendedName>
        <fullName evidence="2">SCAN box domain-containing protein</fullName>
    </recommendedName>
</protein>
<dbReference type="CDD" id="cd07936">
    <property type="entry name" value="SCAN"/>
    <property type="match status" value="1"/>
</dbReference>
<dbReference type="PANTHER" id="PTHR45935:SF15">
    <property type="entry name" value="SCAN BOX DOMAIN-CONTAINING PROTEIN"/>
    <property type="match status" value="1"/>
</dbReference>
<sequence>MAAEEGAAFGSGVELQAKTEPMVPLEVEKERGEEEPGLMQFRQFRYRDSEGPQEACSRLWFLCCRWLKPERHSKEQILELLILEQFLFLAILPPEMQSWVKDGDPENCSQAVALAEDFLLRQQEAQERPKKQVRPSCL</sequence>
<accession>A0A8D2LBN4</accession>
<evidence type="ECO:0000313" key="4">
    <source>
        <dbReference type="Proteomes" id="UP000694545"/>
    </source>
</evidence>
<dbReference type="Ensembl" id="ENSVKKT00000020225.1">
    <property type="protein sequence ID" value="ENSVKKP00000019739.1"/>
    <property type="gene ID" value="ENSVKKG00000013363.1"/>
</dbReference>
<dbReference type="Proteomes" id="UP000694545">
    <property type="component" value="Unplaced"/>
</dbReference>
<dbReference type="FunFam" id="1.10.4020.10:FF:000001">
    <property type="entry name" value="zinc finger protein 263 isoform X1"/>
    <property type="match status" value="1"/>
</dbReference>
<dbReference type="InterPro" id="IPR050916">
    <property type="entry name" value="SCAN-C2H2_zinc_finger"/>
</dbReference>
<dbReference type="PROSITE" id="PS50804">
    <property type="entry name" value="SCAN_BOX"/>
    <property type="match status" value="1"/>
</dbReference>
<dbReference type="OMA" id="HCPTSSK"/>
<dbReference type="InterPro" id="IPR003309">
    <property type="entry name" value="SCAN_dom"/>
</dbReference>
<keyword evidence="1" id="KW-0539">Nucleus</keyword>
<reference evidence="3" key="2">
    <citation type="submission" date="2025-09" db="UniProtKB">
        <authorList>
            <consortium name="Ensembl"/>
        </authorList>
    </citation>
    <scope>IDENTIFICATION</scope>
</reference>
<evidence type="ECO:0000313" key="3">
    <source>
        <dbReference type="Ensembl" id="ENSVKKP00000019739.1"/>
    </source>
</evidence>
<evidence type="ECO:0000256" key="1">
    <source>
        <dbReference type="ARBA" id="ARBA00023242"/>
    </source>
</evidence>
<feature type="domain" description="SCAN box" evidence="2">
    <location>
        <begin position="39"/>
        <end position="118"/>
    </location>
</feature>
<dbReference type="SMART" id="SM00431">
    <property type="entry name" value="SCAN"/>
    <property type="match status" value="1"/>
</dbReference>
<reference evidence="3" key="1">
    <citation type="submission" date="2025-08" db="UniProtKB">
        <authorList>
            <consortium name="Ensembl"/>
        </authorList>
    </citation>
    <scope>IDENTIFICATION</scope>
</reference>
<organism evidence="3 4">
    <name type="scientific">Varanus komodoensis</name>
    <name type="common">Komodo dragon</name>
    <dbReference type="NCBI Taxonomy" id="61221"/>
    <lineage>
        <taxon>Eukaryota</taxon>
        <taxon>Metazoa</taxon>
        <taxon>Chordata</taxon>
        <taxon>Craniata</taxon>
        <taxon>Vertebrata</taxon>
        <taxon>Euteleostomi</taxon>
        <taxon>Lepidosauria</taxon>
        <taxon>Squamata</taxon>
        <taxon>Bifurcata</taxon>
        <taxon>Unidentata</taxon>
        <taxon>Episquamata</taxon>
        <taxon>Toxicofera</taxon>
        <taxon>Anguimorpha</taxon>
        <taxon>Paleoanguimorpha</taxon>
        <taxon>Varanoidea</taxon>
        <taxon>Varanidae</taxon>
        <taxon>Varanus</taxon>
    </lineage>
</organism>
<keyword evidence="4" id="KW-1185">Reference proteome</keyword>
<dbReference type="SUPFAM" id="SSF47353">
    <property type="entry name" value="Retrovirus capsid dimerization domain-like"/>
    <property type="match status" value="1"/>
</dbReference>
<dbReference type="AlphaFoldDB" id="A0A8D2LBN4"/>
<dbReference type="Gene3D" id="1.10.4020.10">
    <property type="entry name" value="DNA breaking-rejoining enzymes"/>
    <property type="match status" value="1"/>
</dbReference>
<dbReference type="InterPro" id="IPR038269">
    <property type="entry name" value="SCAN_sf"/>
</dbReference>
<evidence type="ECO:0000259" key="2">
    <source>
        <dbReference type="PROSITE" id="PS50804"/>
    </source>
</evidence>
<dbReference type="PANTHER" id="PTHR45935">
    <property type="entry name" value="PROTEIN ZBED8-RELATED"/>
    <property type="match status" value="1"/>
</dbReference>